<evidence type="ECO:0000256" key="1">
    <source>
        <dbReference type="SAM" id="MobiDB-lite"/>
    </source>
</evidence>
<feature type="region of interest" description="Disordered" evidence="1">
    <location>
        <begin position="18"/>
        <end position="110"/>
    </location>
</feature>
<feature type="compositionally biased region" description="Low complexity" evidence="1">
    <location>
        <begin position="53"/>
        <end position="63"/>
    </location>
</feature>
<feature type="compositionally biased region" description="Basic and acidic residues" evidence="1">
    <location>
        <begin position="97"/>
        <end position="110"/>
    </location>
</feature>
<keyword evidence="2" id="KW-1185">Reference proteome</keyword>
<accession>A0ABM0SLZ8</accession>
<dbReference type="GeneID" id="104699583"/>
<feature type="compositionally biased region" description="Acidic residues" evidence="1">
    <location>
        <begin position="69"/>
        <end position="90"/>
    </location>
</feature>
<gene>
    <name evidence="3" type="primary">LOC104699583</name>
</gene>
<dbReference type="PANTHER" id="PTHR35726">
    <property type="entry name" value="GLUTAMIC ACID-RICH PROTEIN-LIKE"/>
    <property type="match status" value="1"/>
</dbReference>
<protein>
    <submittedName>
        <fullName evidence="3">Uncharacterized protein LOC104699583</fullName>
    </submittedName>
</protein>
<name>A0ABM0SLZ8_CAMSA</name>
<organism evidence="2 3">
    <name type="scientific">Camelina sativa</name>
    <name type="common">False flax</name>
    <name type="synonym">Myagrum sativum</name>
    <dbReference type="NCBI Taxonomy" id="90675"/>
    <lineage>
        <taxon>Eukaryota</taxon>
        <taxon>Viridiplantae</taxon>
        <taxon>Streptophyta</taxon>
        <taxon>Embryophyta</taxon>
        <taxon>Tracheophyta</taxon>
        <taxon>Spermatophyta</taxon>
        <taxon>Magnoliopsida</taxon>
        <taxon>eudicotyledons</taxon>
        <taxon>Gunneridae</taxon>
        <taxon>Pentapetalae</taxon>
        <taxon>rosids</taxon>
        <taxon>malvids</taxon>
        <taxon>Brassicales</taxon>
        <taxon>Brassicaceae</taxon>
        <taxon>Camelineae</taxon>
        <taxon>Camelina</taxon>
    </lineage>
</organism>
<feature type="compositionally biased region" description="Basic and acidic residues" evidence="1">
    <location>
        <begin position="22"/>
        <end position="50"/>
    </location>
</feature>
<evidence type="ECO:0000313" key="3">
    <source>
        <dbReference type="RefSeq" id="XP_010413211.1"/>
    </source>
</evidence>
<dbReference type="RefSeq" id="XP_010413211.1">
    <property type="nucleotide sequence ID" value="XM_010414909.2"/>
</dbReference>
<reference evidence="3" key="2">
    <citation type="submission" date="2025-08" db="UniProtKB">
        <authorList>
            <consortium name="RefSeq"/>
        </authorList>
    </citation>
    <scope>IDENTIFICATION</scope>
    <source>
        <tissue evidence="3">Leaf</tissue>
    </source>
</reference>
<dbReference type="Proteomes" id="UP000694864">
    <property type="component" value="Chromosome 7"/>
</dbReference>
<dbReference type="PANTHER" id="PTHR35726:SF4">
    <property type="entry name" value="GLUTAMIC ACID-RICH PROTEIN-LIKE"/>
    <property type="match status" value="1"/>
</dbReference>
<proteinExistence type="predicted"/>
<evidence type="ECO:0000313" key="2">
    <source>
        <dbReference type="Proteomes" id="UP000694864"/>
    </source>
</evidence>
<reference evidence="2" key="1">
    <citation type="journal article" date="2014" name="Nat. Commun.">
        <title>The emerging biofuel crop Camelina sativa retains a highly undifferentiated hexaploid genome structure.</title>
        <authorList>
            <person name="Kagale S."/>
            <person name="Koh C."/>
            <person name="Nixon J."/>
            <person name="Bollina V."/>
            <person name="Clarke W.E."/>
            <person name="Tuteja R."/>
            <person name="Spillane C."/>
            <person name="Robinson S.J."/>
            <person name="Links M.G."/>
            <person name="Clarke C."/>
            <person name="Higgins E.E."/>
            <person name="Huebert T."/>
            <person name="Sharpe A.G."/>
            <person name="Parkin I.A."/>
        </authorList>
    </citation>
    <scope>NUCLEOTIDE SEQUENCE [LARGE SCALE GENOMIC DNA]</scope>
    <source>
        <strain evidence="2">cv. DH55</strain>
    </source>
</reference>
<sequence length="132" mass="14863">MNTKNNVVEVSTFLLFEASGDSESHHQEHGHEGDDAKGREDHGDDAESCRCETSTSQRTSRSTNLDPVGQEEEEEAEVAGENEDHDDGEGEVNSYRRWPERTDRDSSLTGSDERLISEIEKNRMFWEACLAS</sequence>